<organism evidence="13">
    <name type="scientific">marine metagenome</name>
    <dbReference type="NCBI Taxonomy" id="408172"/>
    <lineage>
        <taxon>unclassified sequences</taxon>
        <taxon>metagenomes</taxon>
        <taxon>ecological metagenomes</taxon>
    </lineage>
</organism>
<evidence type="ECO:0000256" key="10">
    <source>
        <dbReference type="ARBA" id="ARBA00031579"/>
    </source>
</evidence>
<comment type="catalytic activity">
    <reaction evidence="11">
        <text>L-homocysteine + L-serine = L,L-cystathionine + H2O</text>
        <dbReference type="Rhea" id="RHEA:10112"/>
        <dbReference type="ChEBI" id="CHEBI:15377"/>
        <dbReference type="ChEBI" id="CHEBI:33384"/>
        <dbReference type="ChEBI" id="CHEBI:58161"/>
        <dbReference type="ChEBI" id="CHEBI:58199"/>
        <dbReference type="EC" id="4.2.1.22"/>
    </reaction>
</comment>
<keyword evidence="7" id="KW-0456">Lyase</keyword>
<dbReference type="FunFam" id="3.40.50.1100:FF:000003">
    <property type="entry name" value="Cystathionine beta-synthase"/>
    <property type="match status" value="1"/>
</dbReference>
<dbReference type="PROSITE" id="PS00901">
    <property type="entry name" value="CYS_SYNTHASE"/>
    <property type="match status" value="1"/>
</dbReference>
<dbReference type="Gene3D" id="3.40.50.1100">
    <property type="match status" value="2"/>
</dbReference>
<dbReference type="PROSITE" id="PS51371">
    <property type="entry name" value="CBS"/>
    <property type="match status" value="1"/>
</dbReference>
<proteinExistence type="inferred from homology"/>
<dbReference type="CDD" id="cd01561">
    <property type="entry name" value="CBS_like"/>
    <property type="match status" value="1"/>
</dbReference>
<keyword evidence="5" id="KW-0663">Pyridoxal phosphate</keyword>
<comment type="similarity">
    <text evidence="3">Belongs to the cysteine synthase/cystathionine beta-synthase family.</text>
</comment>
<evidence type="ECO:0000313" key="13">
    <source>
        <dbReference type="EMBL" id="SVA57851.1"/>
    </source>
</evidence>
<dbReference type="InterPro" id="IPR036052">
    <property type="entry name" value="TrpB-like_PALP_sf"/>
</dbReference>
<comment type="cofactor">
    <cofactor evidence="1">
        <name>pyridoxal 5'-phosphate</name>
        <dbReference type="ChEBI" id="CHEBI:597326"/>
    </cofactor>
</comment>
<evidence type="ECO:0000256" key="5">
    <source>
        <dbReference type="ARBA" id="ARBA00022898"/>
    </source>
</evidence>
<keyword evidence="6" id="KW-0129">CBS domain</keyword>
<dbReference type="InterPro" id="IPR001216">
    <property type="entry name" value="P-phosphate_BS"/>
</dbReference>
<dbReference type="EC" id="4.2.1.22" evidence="4"/>
<dbReference type="GO" id="GO:0004122">
    <property type="term" value="F:cystathionine beta-synthase activity"/>
    <property type="evidence" value="ECO:0007669"/>
    <property type="project" value="UniProtKB-EC"/>
</dbReference>
<dbReference type="Pfam" id="PF00571">
    <property type="entry name" value="CBS"/>
    <property type="match status" value="2"/>
</dbReference>
<evidence type="ECO:0000256" key="8">
    <source>
        <dbReference type="ARBA" id="ARBA00026192"/>
    </source>
</evidence>
<reference evidence="13" key="1">
    <citation type="submission" date="2018-05" db="EMBL/GenBank/DDBJ databases">
        <authorList>
            <person name="Lanie J.A."/>
            <person name="Ng W.-L."/>
            <person name="Kazmierczak K.M."/>
            <person name="Andrzejewski T.M."/>
            <person name="Davidsen T.M."/>
            <person name="Wayne K.J."/>
            <person name="Tettelin H."/>
            <person name="Glass J.I."/>
            <person name="Rusch D."/>
            <person name="Podicherti R."/>
            <person name="Tsui H.-C.T."/>
            <person name="Winkler M.E."/>
        </authorList>
    </citation>
    <scope>NUCLEOTIDE SEQUENCE</scope>
</reference>
<dbReference type="FunFam" id="3.40.50.1100:FF:000118">
    <property type="entry name" value="Related to CYS4-cystathionine beta-synthase"/>
    <property type="match status" value="1"/>
</dbReference>
<sequence>MDMSDLDVAGSVLDLIGKTPMVRLPRIDAGLPCPIVAKLEATNPGGSVKDRPAVTMIEAAEAEGLLKPGGTIVEPTSGNTGVGLAIVASQRGYDCIFVMTDKVSEEKVALLKAYGAQVVVCPVAVPPDDPQSYYSTAERIMRETPGAFRPNQYHNPHNPRAHYETTGPEIWEQTKGRITHFVAGAGTGGTITGVGRYLKEQNPDVQIVVADPEGSVYSGGSGRPYLVEGVGEDFWPDTYDPKVVDITIPISDADSFNMARRVTREEGILIGGSGGTAVAAASELASGLGSDNLVVVLIPDTGRGYLSKVFDERWMATMGFARREGLIVADLLEAATGDLPDLIYLEPTDSVREAVLTMRKFGVSQLPVAKGEMPVAAAEVVGAVSELWLMNKAYEHEDLLEKQIEDVMQPSLPTIGIGEPVDRAVGMLESAPALLVIDGGRPRTVISRTDVLEYLSPEDL</sequence>
<dbReference type="EMBL" id="UINC01013379">
    <property type="protein sequence ID" value="SVA57851.1"/>
    <property type="molecule type" value="Genomic_DNA"/>
</dbReference>
<evidence type="ECO:0000256" key="1">
    <source>
        <dbReference type="ARBA" id="ARBA00001933"/>
    </source>
</evidence>
<dbReference type="InterPro" id="IPR001926">
    <property type="entry name" value="TrpB-like_PALP"/>
</dbReference>
<dbReference type="NCBIfam" id="TIGR01137">
    <property type="entry name" value="cysta_beta"/>
    <property type="match status" value="1"/>
</dbReference>
<feature type="domain" description="CBS" evidence="12">
    <location>
        <begin position="338"/>
        <end position="399"/>
    </location>
</feature>
<dbReference type="SUPFAM" id="SSF53686">
    <property type="entry name" value="Tryptophan synthase beta subunit-like PLP-dependent enzymes"/>
    <property type="match status" value="1"/>
</dbReference>
<evidence type="ECO:0000256" key="6">
    <source>
        <dbReference type="ARBA" id="ARBA00023122"/>
    </source>
</evidence>
<accession>A0A381X013</accession>
<evidence type="ECO:0000256" key="2">
    <source>
        <dbReference type="ARBA" id="ARBA00005003"/>
    </source>
</evidence>
<dbReference type="GO" id="GO:0005737">
    <property type="term" value="C:cytoplasm"/>
    <property type="evidence" value="ECO:0007669"/>
    <property type="project" value="InterPro"/>
</dbReference>
<dbReference type="InterPro" id="IPR046342">
    <property type="entry name" value="CBS_dom_sf"/>
</dbReference>
<dbReference type="InterPro" id="IPR050214">
    <property type="entry name" value="Cys_Synth/Cystath_Beta-Synth"/>
</dbReference>
<dbReference type="AlphaFoldDB" id="A0A381X013"/>
<evidence type="ECO:0000256" key="7">
    <source>
        <dbReference type="ARBA" id="ARBA00023239"/>
    </source>
</evidence>
<dbReference type="InterPro" id="IPR000644">
    <property type="entry name" value="CBS_dom"/>
</dbReference>
<dbReference type="Pfam" id="PF00291">
    <property type="entry name" value="PALP"/>
    <property type="match status" value="1"/>
</dbReference>
<comment type="pathway">
    <text evidence="2">Amino-acid biosynthesis; L-cysteine biosynthesis; L-cysteine from L-homocysteine and L-serine: step 1/2.</text>
</comment>
<name>A0A381X013_9ZZZZ</name>
<evidence type="ECO:0000256" key="9">
    <source>
        <dbReference type="ARBA" id="ARBA00030337"/>
    </source>
</evidence>
<dbReference type="Gene3D" id="3.10.580.10">
    <property type="entry name" value="CBS-domain"/>
    <property type="match status" value="1"/>
</dbReference>
<protein>
    <recommendedName>
        <fullName evidence="8">Cystathionine beta-synthase</fullName>
        <ecNumber evidence="4">4.2.1.22</ecNumber>
    </recommendedName>
    <alternativeName>
        <fullName evidence="9">Beta-thionase</fullName>
    </alternativeName>
    <alternativeName>
        <fullName evidence="10">Serine sulfhydrase</fullName>
    </alternativeName>
</protein>
<dbReference type="GO" id="GO:0019343">
    <property type="term" value="P:cysteine biosynthetic process via cystathionine"/>
    <property type="evidence" value="ECO:0007669"/>
    <property type="project" value="InterPro"/>
</dbReference>
<evidence type="ECO:0000256" key="3">
    <source>
        <dbReference type="ARBA" id="ARBA00007103"/>
    </source>
</evidence>
<dbReference type="UniPathway" id="UPA00136">
    <property type="reaction ID" value="UER00201"/>
</dbReference>
<dbReference type="PANTHER" id="PTHR10314">
    <property type="entry name" value="CYSTATHIONINE BETA-SYNTHASE"/>
    <property type="match status" value="1"/>
</dbReference>
<dbReference type="SUPFAM" id="SSF54631">
    <property type="entry name" value="CBS-domain pair"/>
    <property type="match status" value="1"/>
</dbReference>
<evidence type="ECO:0000256" key="11">
    <source>
        <dbReference type="ARBA" id="ARBA00047490"/>
    </source>
</evidence>
<dbReference type="GO" id="GO:0006535">
    <property type="term" value="P:cysteine biosynthetic process from serine"/>
    <property type="evidence" value="ECO:0007669"/>
    <property type="project" value="InterPro"/>
</dbReference>
<gene>
    <name evidence="13" type="ORF">METZ01_LOCUS110705</name>
</gene>
<evidence type="ECO:0000259" key="12">
    <source>
        <dbReference type="PROSITE" id="PS51371"/>
    </source>
</evidence>
<dbReference type="InterPro" id="IPR005857">
    <property type="entry name" value="Cysta_beta_synth"/>
</dbReference>
<evidence type="ECO:0000256" key="4">
    <source>
        <dbReference type="ARBA" id="ARBA00012041"/>
    </source>
</evidence>